<proteinExistence type="predicted"/>
<reference evidence="1" key="1">
    <citation type="submission" date="2019-08" db="EMBL/GenBank/DDBJ databases">
        <authorList>
            <person name="Kucharzyk K."/>
            <person name="Murdoch R.W."/>
            <person name="Higgins S."/>
            <person name="Loffler F."/>
        </authorList>
    </citation>
    <scope>NUCLEOTIDE SEQUENCE</scope>
</reference>
<accession>A0A645EZ57</accession>
<dbReference type="AlphaFoldDB" id="A0A645EZ57"/>
<sequence length="71" mass="8337">MARKKKRYRTIKLGISTQKAEKFAEFCESKGMTPNLYLRKVIDVNLAGFKGYEKKEKHNPRQLGLFDFIEP</sequence>
<name>A0A645EZ57_9ZZZZ</name>
<protein>
    <submittedName>
        <fullName evidence="1">Uncharacterized protein</fullName>
    </submittedName>
</protein>
<evidence type="ECO:0000313" key="1">
    <source>
        <dbReference type="EMBL" id="MPN07348.1"/>
    </source>
</evidence>
<gene>
    <name evidence="1" type="ORF">SDC9_154614</name>
</gene>
<dbReference type="EMBL" id="VSSQ01053308">
    <property type="protein sequence ID" value="MPN07348.1"/>
    <property type="molecule type" value="Genomic_DNA"/>
</dbReference>
<organism evidence="1">
    <name type="scientific">bioreactor metagenome</name>
    <dbReference type="NCBI Taxonomy" id="1076179"/>
    <lineage>
        <taxon>unclassified sequences</taxon>
        <taxon>metagenomes</taxon>
        <taxon>ecological metagenomes</taxon>
    </lineage>
</organism>
<comment type="caution">
    <text evidence="1">The sequence shown here is derived from an EMBL/GenBank/DDBJ whole genome shotgun (WGS) entry which is preliminary data.</text>
</comment>